<dbReference type="Gene3D" id="2.60.120.1440">
    <property type="match status" value="1"/>
</dbReference>
<dbReference type="InterPro" id="IPR012373">
    <property type="entry name" value="Ferrdict_sens_TM"/>
</dbReference>
<comment type="caution">
    <text evidence="4">The sequence shown here is derived from an EMBL/GenBank/DDBJ whole genome shotgun (WGS) entry which is preliminary data.</text>
</comment>
<dbReference type="RefSeq" id="WP_010801914.1">
    <property type="nucleotide sequence ID" value="NZ_CAJSYT010000014.1"/>
</dbReference>
<dbReference type="PANTHER" id="PTHR30273">
    <property type="entry name" value="PERIPLASMIC SIGNAL SENSOR AND SIGMA FACTOR ACTIVATOR FECR-RELATED"/>
    <property type="match status" value="1"/>
</dbReference>
<feature type="domain" description="FecR protein" evidence="2">
    <location>
        <begin position="118"/>
        <end position="206"/>
    </location>
</feature>
<dbReference type="AlphaFoldDB" id="A0A6G1ZBY4"/>
<feature type="domain" description="Protein FecR C-terminal" evidence="3">
    <location>
        <begin position="253"/>
        <end position="323"/>
    </location>
</feature>
<organism evidence="4">
    <name type="scientific">Parabacteroides goldsteinii</name>
    <dbReference type="NCBI Taxonomy" id="328812"/>
    <lineage>
        <taxon>Bacteria</taxon>
        <taxon>Pseudomonadati</taxon>
        <taxon>Bacteroidota</taxon>
        <taxon>Bacteroidia</taxon>
        <taxon>Bacteroidales</taxon>
        <taxon>Tannerellaceae</taxon>
        <taxon>Parabacteroides</taxon>
    </lineage>
</organism>
<dbReference type="EMBL" id="WKLP01000009">
    <property type="protein sequence ID" value="MRY11390.1"/>
    <property type="molecule type" value="Genomic_DNA"/>
</dbReference>
<reference evidence="4" key="1">
    <citation type="journal article" date="2019" name="Nat. Med.">
        <title>A library of human gut bacterial isolates paired with longitudinal multiomics data enables mechanistic microbiome research.</title>
        <authorList>
            <person name="Poyet M."/>
            <person name="Groussin M."/>
            <person name="Gibbons S.M."/>
            <person name="Avila-Pacheco J."/>
            <person name="Jiang X."/>
            <person name="Kearney S.M."/>
            <person name="Perrotta A.R."/>
            <person name="Berdy B."/>
            <person name="Zhao S."/>
            <person name="Lieberman T.D."/>
            <person name="Swanson P.K."/>
            <person name="Smith M."/>
            <person name="Roesemann S."/>
            <person name="Alexander J.E."/>
            <person name="Rich S.A."/>
            <person name="Livny J."/>
            <person name="Vlamakis H."/>
            <person name="Clish C."/>
            <person name="Bullock K."/>
            <person name="Deik A."/>
            <person name="Scott J."/>
            <person name="Pierce K.A."/>
            <person name="Xavier R.J."/>
            <person name="Alm E.J."/>
        </authorList>
    </citation>
    <scope>NUCLEOTIDE SEQUENCE</scope>
    <source>
        <strain evidence="4">BIOML-A4</strain>
    </source>
</reference>
<dbReference type="InterPro" id="IPR032508">
    <property type="entry name" value="FecR_C"/>
</dbReference>
<name>A0A6G1ZBY4_9BACT</name>
<dbReference type="Pfam" id="PF16344">
    <property type="entry name" value="FecR_C"/>
    <property type="match status" value="1"/>
</dbReference>
<keyword evidence="1" id="KW-0472">Membrane</keyword>
<dbReference type="PANTHER" id="PTHR30273:SF2">
    <property type="entry name" value="PROTEIN FECR"/>
    <property type="match status" value="1"/>
</dbReference>
<proteinExistence type="predicted"/>
<gene>
    <name evidence="4" type="ORF">GKE01_07905</name>
</gene>
<accession>A0A6G1ZBY4</accession>
<dbReference type="Pfam" id="PF04773">
    <property type="entry name" value="FecR"/>
    <property type="match status" value="1"/>
</dbReference>
<protein>
    <submittedName>
        <fullName evidence="4">DUF4974 domain-containing protein</fullName>
    </submittedName>
</protein>
<dbReference type="Gene3D" id="3.55.50.30">
    <property type="match status" value="1"/>
</dbReference>
<dbReference type="PIRSF" id="PIRSF018266">
    <property type="entry name" value="FecR"/>
    <property type="match status" value="1"/>
</dbReference>
<evidence type="ECO:0000259" key="3">
    <source>
        <dbReference type="Pfam" id="PF16344"/>
    </source>
</evidence>
<keyword evidence="1" id="KW-1133">Transmembrane helix</keyword>
<sequence length="324" mass="37660">MEKRHLHTLFSRFFGNDFPKEVRNRFATWFIREEQADEKEEVLEDIWNSLPETIDFTSYAELKKVNKRIHPEKNSFYRRLAVIAAIIVLPLLGIVTTTWYYKYAGISSDMHMVECFVPNGERKQVILPDGSIVWLNANSVLIYPEKFGKTRTLFLSGEGHFTVTKDKERPFIVKTNYLNVEALGTVFDVHSYPEESETTTILESGCVRVDDKIGSSGSVILHPNEQLTYNHADASFLKSYVDASRLNSWTKGYLIFQQETLANIFRALERQYKVKINYNDTKYASMTFTVRFHARESLEEALDVLKRIGVNFKYKIVDNDVYIQ</sequence>
<evidence type="ECO:0000256" key="1">
    <source>
        <dbReference type="SAM" id="Phobius"/>
    </source>
</evidence>
<dbReference type="InterPro" id="IPR006860">
    <property type="entry name" value="FecR"/>
</dbReference>
<feature type="transmembrane region" description="Helical" evidence="1">
    <location>
        <begin position="80"/>
        <end position="101"/>
    </location>
</feature>
<dbReference type="GO" id="GO:0016989">
    <property type="term" value="F:sigma factor antagonist activity"/>
    <property type="evidence" value="ECO:0007669"/>
    <property type="project" value="TreeGrafter"/>
</dbReference>
<keyword evidence="1" id="KW-0812">Transmembrane</keyword>
<evidence type="ECO:0000313" key="4">
    <source>
        <dbReference type="EMBL" id="MRY11390.1"/>
    </source>
</evidence>
<dbReference type="FunFam" id="2.60.120.1440:FF:000001">
    <property type="entry name" value="Putative anti-sigma factor"/>
    <property type="match status" value="1"/>
</dbReference>
<evidence type="ECO:0000259" key="2">
    <source>
        <dbReference type="Pfam" id="PF04773"/>
    </source>
</evidence>